<reference evidence="1 2" key="1">
    <citation type="submission" date="2024-03" db="EMBL/GenBank/DDBJ databases">
        <authorList>
            <consortium name="ELIXIR-Norway"/>
            <consortium name="Elixir Norway"/>
        </authorList>
    </citation>
    <scope>NUCLEOTIDE SEQUENCE [LARGE SCALE GENOMIC DNA]</scope>
</reference>
<name>A0ABP1B6Q7_9BRYO</name>
<evidence type="ECO:0000313" key="1">
    <source>
        <dbReference type="EMBL" id="CAK9870843.1"/>
    </source>
</evidence>
<dbReference type="EMBL" id="OZ023703">
    <property type="protein sequence ID" value="CAK9870843.1"/>
    <property type="molecule type" value="Genomic_DNA"/>
</dbReference>
<dbReference type="Proteomes" id="UP001497522">
    <property type="component" value="Chromosome 2"/>
</dbReference>
<organism evidence="1 2">
    <name type="scientific">Sphagnum jensenii</name>
    <dbReference type="NCBI Taxonomy" id="128206"/>
    <lineage>
        <taxon>Eukaryota</taxon>
        <taxon>Viridiplantae</taxon>
        <taxon>Streptophyta</taxon>
        <taxon>Embryophyta</taxon>
        <taxon>Bryophyta</taxon>
        <taxon>Sphagnophytina</taxon>
        <taxon>Sphagnopsida</taxon>
        <taxon>Sphagnales</taxon>
        <taxon>Sphagnaceae</taxon>
        <taxon>Sphagnum</taxon>
    </lineage>
</organism>
<evidence type="ECO:0000313" key="2">
    <source>
        <dbReference type="Proteomes" id="UP001497522"/>
    </source>
</evidence>
<proteinExistence type="predicted"/>
<accession>A0ABP1B6Q7</accession>
<keyword evidence="2" id="KW-1185">Reference proteome</keyword>
<sequence>MMKPLLRRRNMKTKFAAFHGMVSSEVLDSRTESRFSEWNETIREKRSYGIDARNLQKCFQWKDNAERSSITKRRFGRWFVSRRGVNLVMDKEWSADTATYAQHSTTREAWSGVKFWCIQNGVGVQKKT</sequence>
<protein>
    <submittedName>
        <fullName evidence="1">Uncharacterized protein</fullName>
    </submittedName>
</protein>
<gene>
    <name evidence="1" type="ORF">CSSPJE1EN2_LOCUS13511</name>
</gene>